<evidence type="ECO:0000313" key="2">
    <source>
        <dbReference type="EMBL" id="EKE76722.1"/>
    </source>
</evidence>
<comment type="caution">
    <text evidence="2">The sequence shown here is derived from an EMBL/GenBank/DDBJ whole genome shotgun (WGS) entry which is preliminary data.</text>
</comment>
<dbReference type="AlphaFoldDB" id="K2JQD4"/>
<protein>
    <recommendedName>
        <fullName evidence="1">Methyltransferase domain-containing protein</fullName>
    </recommendedName>
</protein>
<evidence type="ECO:0000313" key="3">
    <source>
        <dbReference type="Proteomes" id="UP000006755"/>
    </source>
</evidence>
<dbReference type="InterPro" id="IPR029063">
    <property type="entry name" value="SAM-dependent_MTases_sf"/>
</dbReference>
<dbReference type="EMBL" id="AMRI01000004">
    <property type="protein sequence ID" value="EKE76722.1"/>
    <property type="molecule type" value="Genomic_DNA"/>
</dbReference>
<accession>K2JQD4</accession>
<dbReference type="SUPFAM" id="SSF53335">
    <property type="entry name" value="S-adenosyl-L-methionine-dependent methyltransferases"/>
    <property type="match status" value="1"/>
</dbReference>
<sequence>MQDFHAQLRTLGELLLAYQADWRFLPFDTQHWPWPELAFLQDKTPDELEAMEQAALHALLDRHRPGLSPWHAKALPRISGPALALPERLAVGMGGRKWQQIQDFSAAVAPRLPVLEWCAGKGHLGRALASQGLTVQALEWQQSLCDQGQDLARQWQLDHQFVCADALAPDSGRWVKAQQHAVALHACGDLHSQLLVHAVKAGTQAISLSPCCYHLIAGDRYQPLSALGRQLDLGLTRFDLRLPLQELVTGGDRAERLRHKELGYRLAFDSLQRQLRGDDSYLPVPNAPKSLFSGDFASFAHWAAEKKGLALPAKMALEPFLAEGLRRHQKVRRLDWVRHWYRRPLELWLLLDRVCYLVDAGYQVRLGSFTDKAQTPRNALIDARKGDA</sequence>
<name>K2JQD4_9GAMM</name>
<dbReference type="eggNOG" id="ENOG502Z7Q4">
    <property type="taxonomic scope" value="Bacteria"/>
</dbReference>
<keyword evidence="3" id="KW-1185">Reference proteome</keyword>
<proteinExistence type="predicted"/>
<dbReference type="PATRIC" id="fig|745411.4.peg.785"/>
<gene>
    <name evidence="2" type="ORF">B3C1_03975</name>
</gene>
<dbReference type="RefSeq" id="WP_008483069.1">
    <property type="nucleotide sequence ID" value="NZ_AMRI01000004.1"/>
</dbReference>
<evidence type="ECO:0000259" key="1">
    <source>
        <dbReference type="Pfam" id="PF13679"/>
    </source>
</evidence>
<dbReference type="Pfam" id="PF13679">
    <property type="entry name" value="Methyltransf_32"/>
    <property type="match status" value="1"/>
</dbReference>
<reference evidence="2 3" key="1">
    <citation type="journal article" date="2012" name="J. Bacteriol.">
        <title>Genome Sequence of Gallaecimonas xiamenensis Type Strain 3-C-1.</title>
        <authorList>
            <person name="Lai Q."/>
            <person name="Wang L."/>
            <person name="Wang W."/>
            <person name="Shao Z."/>
        </authorList>
    </citation>
    <scope>NUCLEOTIDE SEQUENCE [LARGE SCALE GENOMIC DNA]</scope>
    <source>
        <strain evidence="2 3">3-C-1</strain>
    </source>
</reference>
<dbReference type="STRING" id="745411.B3C1_03975"/>
<dbReference type="PANTHER" id="PTHR13369">
    <property type="match status" value="1"/>
</dbReference>
<dbReference type="Proteomes" id="UP000006755">
    <property type="component" value="Unassembled WGS sequence"/>
</dbReference>
<dbReference type="InterPro" id="IPR025714">
    <property type="entry name" value="Methyltranfer_dom"/>
</dbReference>
<dbReference type="OrthoDB" id="5298194at2"/>
<feature type="domain" description="Methyltransferase" evidence="1">
    <location>
        <begin position="97"/>
        <end position="217"/>
    </location>
</feature>
<organism evidence="2 3">
    <name type="scientific">Gallaecimonas xiamenensis 3-C-1</name>
    <dbReference type="NCBI Taxonomy" id="745411"/>
    <lineage>
        <taxon>Bacteria</taxon>
        <taxon>Pseudomonadati</taxon>
        <taxon>Pseudomonadota</taxon>
        <taxon>Gammaproteobacteria</taxon>
        <taxon>Enterobacterales</taxon>
        <taxon>Gallaecimonadaceae</taxon>
        <taxon>Gallaecimonas</taxon>
    </lineage>
</organism>
<dbReference type="Gene3D" id="3.40.50.150">
    <property type="entry name" value="Vaccinia Virus protein VP39"/>
    <property type="match status" value="1"/>
</dbReference>
<dbReference type="PANTHER" id="PTHR13369:SF0">
    <property type="entry name" value="GLUTATHIONE S-TRANSFERASE C-TERMINAL DOMAIN-CONTAINING PROTEIN"/>
    <property type="match status" value="1"/>
</dbReference>